<keyword evidence="2" id="KW-1185">Reference proteome</keyword>
<dbReference type="RefSeq" id="WP_188494200.1">
    <property type="nucleotide sequence ID" value="NZ_BMGA01000004.1"/>
</dbReference>
<organism evidence="1 2">
    <name type="scientific">Flavobacterium palustre</name>
    <dbReference type="NCBI Taxonomy" id="1476463"/>
    <lineage>
        <taxon>Bacteria</taxon>
        <taxon>Pseudomonadati</taxon>
        <taxon>Bacteroidota</taxon>
        <taxon>Flavobacteriia</taxon>
        <taxon>Flavobacteriales</taxon>
        <taxon>Flavobacteriaceae</taxon>
        <taxon>Flavobacterium</taxon>
    </lineage>
</organism>
<dbReference type="EMBL" id="BMGA01000004">
    <property type="protein sequence ID" value="GGA79567.1"/>
    <property type="molecule type" value="Genomic_DNA"/>
</dbReference>
<gene>
    <name evidence="1" type="ORF">GCM10008015_20350</name>
</gene>
<reference evidence="2" key="1">
    <citation type="journal article" date="2019" name="Int. J. Syst. Evol. Microbiol.">
        <title>The Global Catalogue of Microorganisms (GCM) 10K type strain sequencing project: providing services to taxonomists for standard genome sequencing and annotation.</title>
        <authorList>
            <consortium name="The Broad Institute Genomics Platform"/>
            <consortium name="The Broad Institute Genome Sequencing Center for Infectious Disease"/>
            <person name="Wu L."/>
            <person name="Ma J."/>
        </authorList>
    </citation>
    <scope>NUCLEOTIDE SEQUENCE [LARGE SCALE GENOMIC DNA]</scope>
    <source>
        <strain evidence="2">CGMCC 1.12811</strain>
    </source>
</reference>
<name>A0ABQ1HJN5_9FLAO</name>
<dbReference type="PROSITE" id="PS51257">
    <property type="entry name" value="PROKAR_LIPOPROTEIN"/>
    <property type="match status" value="1"/>
</dbReference>
<sequence>MKKIWVVFLAGLIAVFFSCAGMRAKNQLEGNVTSVEFAKDGYTANVKTAKNEIYIATISRVNLGDENYRVVKAGEKVTLKGEIWKTNSEKYIKVKEIVSVK</sequence>
<proteinExistence type="predicted"/>
<evidence type="ECO:0008006" key="3">
    <source>
        <dbReference type="Google" id="ProtNLM"/>
    </source>
</evidence>
<evidence type="ECO:0000313" key="2">
    <source>
        <dbReference type="Proteomes" id="UP000658793"/>
    </source>
</evidence>
<dbReference type="Proteomes" id="UP000658793">
    <property type="component" value="Unassembled WGS sequence"/>
</dbReference>
<protein>
    <recommendedName>
        <fullName evidence="3">DUF3221 domain-containing protein</fullName>
    </recommendedName>
</protein>
<accession>A0ABQ1HJN5</accession>
<comment type="caution">
    <text evidence="1">The sequence shown here is derived from an EMBL/GenBank/DDBJ whole genome shotgun (WGS) entry which is preliminary data.</text>
</comment>
<evidence type="ECO:0000313" key="1">
    <source>
        <dbReference type="EMBL" id="GGA79567.1"/>
    </source>
</evidence>